<accession>A0A1G8J7H5</accession>
<evidence type="ECO:0000256" key="2">
    <source>
        <dbReference type="ARBA" id="ARBA00023235"/>
    </source>
</evidence>
<dbReference type="AlphaFoldDB" id="A0A1G8J7H5"/>
<dbReference type="RefSeq" id="WP_091590519.1">
    <property type="nucleotide sequence ID" value="NZ_CP183375.1"/>
</dbReference>
<dbReference type="Pfam" id="PF01361">
    <property type="entry name" value="Tautomerase"/>
    <property type="match status" value="1"/>
</dbReference>
<dbReference type="PANTHER" id="PTHR35530">
    <property type="entry name" value="TAUTOMERASE-RELATED"/>
    <property type="match status" value="1"/>
</dbReference>
<sequence>MPIINVSVTGKPDAALSAAIARQVTELTATHLRKDATITAVAISYHDPEHWFAGGKSLAEHDANSFWLDIKVVDGTNTKLELEAYLKALFLGFGSLLGKVHEESYAFVHEVPAAAYGYGGKTQEFRFISGRLKAA</sequence>
<organism evidence="4 5">
    <name type="scientific">Mesorhizobium muleiense</name>
    <dbReference type="NCBI Taxonomy" id="1004279"/>
    <lineage>
        <taxon>Bacteria</taxon>
        <taxon>Pseudomonadati</taxon>
        <taxon>Pseudomonadota</taxon>
        <taxon>Alphaproteobacteria</taxon>
        <taxon>Hyphomicrobiales</taxon>
        <taxon>Phyllobacteriaceae</taxon>
        <taxon>Mesorhizobium</taxon>
    </lineage>
</organism>
<gene>
    <name evidence="4" type="ORF">SAMN05428953_101615</name>
</gene>
<reference evidence="5" key="1">
    <citation type="submission" date="2016-10" db="EMBL/GenBank/DDBJ databases">
        <authorList>
            <person name="Varghese N."/>
            <person name="Submissions S."/>
        </authorList>
    </citation>
    <scope>NUCLEOTIDE SEQUENCE [LARGE SCALE GENOMIC DNA]</scope>
    <source>
        <strain evidence="5">CGMCC 1.11022</strain>
    </source>
</reference>
<dbReference type="GO" id="GO:0016853">
    <property type="term" value="F:isomerase activity"/>
    <property type="evidence" value="ECO:0007669"/>
    <property type="project" value="UniProtKB-KW"/>
</dbReference>
<dbReference type="SUPFAM" id="SSF55331">
    <property type="entry name" value="Tautomerase/MIF"/>
    <property type="match status" value="1"/>
</dbReference>
<feature type="domain" description="4-oxalocrotonate tautomerase-like" evidence="3">
    <location>
        <begin position="2"/>
        <end position="59"/>
    </location>
</feature>
<keyword evidence="2" id="KW-0413">Isomerase</keyword>
<dbReference type="Gene3D" id="3.30.429.10">
    <property type="entry name" value="Macrophage Migration Inhibitory Factor"/>
    <property type="match status" value="2"/>
</dbReference>
<comment type="similarity">
    <text evidence="1">Belongs to the 4-oxalocrotonate tautomerase family.</text>
</comment>
<dbReference type="InterPro" id="IPR004370">
    <property type="entry name" value="4-OT-like_dom"/>
</dbReference>
<dbReference type="InterPro" id="IPR014347">
    <property type="entry name" value="Tautomerase/MIF_sf"/>
</dbReference>
<dbReference type="PANTHER" id="PTHR35530:SF1">
    <property type="entry name" value="2-HYDROXYMUCONATE TAUTOMERASE"/>
    <property type="match status" value="1"/>
</dbReference>
<evidence type="ECO:0000313" key="5">
    <source>
        <dbReference type="Proteomes" id="UP000198894"/>
    </source>
</evidence>
<dbReference type="EMBL" id="FNEE01000001">
    <property type="protein sequence ID" value="SDI27003.1"/>
    <property type="molecule type" value="Genomic_DNA"/>
</dbReference>
<proteinExistence type="inferred from homology"/>
<name>A0A1G8J7H5_9HYPH</name>
<evidence type="ECO:0000259" key="3">
    <source>
        <dbReference type="Pfam" id="PF01361"/>
    </source>
</evidence>
<protein>
    <submittedName>
        <fullName evidence="4">4-oxalocrotonate tautomerase</fullName>
    </submittedName>
</protein>
<evidence type="ECO:0000313" key="4">
    <source>
        <dbReference type="EMBL" id="SDI27003.1"/>
    </source>
</evidence>
<evidence type="ECO:0000256" key="1">
    <source>
        <dbReference type="ARBA" id="ARBA00006723"/>
    </source>
</evidence>
<dbReference type="Proteomes" id="UP000198894">
    <property type="component" value="Unassembled WGS sequence"/>
</dbReference>
<keyword evidence="5" id="KW-1185">Reference proteome</keyword>